<accession>A0ABQ0C9Z2</accession>
<dbReference type="CDD" id="cd02908">
    <property type="entry name" value="Macro_OAADPr_deacetylase"/>
    <property type="match status" value="1"/>
</dbReference>
<feature type="domain" description="Macro" evidence="1">
    <location>
        <begin position="1"/>
        <end position="174"/>
    </location>
</feature>
<dbReference type="SMART" id="SM00506">
    <property type="entry name" value="A1pp"/>
    <property type="match status" value="1"/>
</dbReference>
<dbReference type="PANTHER" id="PTHR11106:SF27">
    <property type="entry name" value="MACRO DOMAIN-CONTAINING PROTEIN"/>
    <property type="match status" value="1"/>
</dbReference>
<keyword evidence="3" id="KW-1185">Reference proteome</keyword>
<gene>
    <name evidence="2" type="primary">ymdB_1</name>
    <name evidence="2" type="ORF">SIID45300_02040</name>
</gene>
<evidence type="ECO:0000313" key="3">
    <source>
        <dbReference type="Proteomes" id="UP001628193"/>
    </source>
</evidence>
<dbReference type="Proteomes" id="UP001628193">
    <property type="component" value="Unassembled WGS sequence"/>
</dbReference>
<dbReference type="PROSITE" id="PS51154">
    <property type="entry name" value="MACRO"/>
    <property type="match status" value="1"/>
</dbReference>
<proteinExistence type="predicted"/>
<dbReference type="Gene3D" id="3.40.220.10">
    <property type="entry name" value="Leucine Aminopeptidase, subunit E, domain 1"/>
    <property type="match status" value="1"/>
</dbReference>
<sequence>MTNTLKILTGDITRLVMDAIVNAANASLLGGGGVDGAIHRAGGPAILEACQRIRRERYPEGLPSGEAVATPAGNLPARLVIHTAGPIHHSDPDPDGNLARCYRRCLEVAHENQARRVAFPGISTGVYGFPKETAARIAIATIRAFFDAHPDAGMAVTLVAFSDADAEILRRHLK</sequence>
<evidence type="ECO:0000259" key="1">
    <source>
        <dbReference type="PROSITE" id="PS51154"/>
    </source>
</evidence>
<evidence type="ECO:0000313" key="2">
    <source>
        <dbReference type="EMBL" id="GAB0057708.1"/>
    </source>
</evidence>
<comment type="caution">
    <text evidence="2">The sequence shown here is derived from an EMBL/GenBank/DDBJ whole genome shotgun (WGS) entry which is preliminary data.</text>
</comment>
<organism evidence="2 3">
    <name type="scientific">Candidatus Magnetaquiglobus chichijimensis</name>
    <dbReference type="NCBI Taxonomy" id="3141448"/>
    <lineage>
        <taxon>Bacteria</taxon>
        <taxon>Pseudomonadati</taxon>
        <taxon>Pseudomonadota</taxon>
        <taxon>Magnetococcia</taxon>
        <taxon>Magnetococcales</taxon>
        <taxon>Candidatus Magnetaquicoccaceae</taxon>
        <taxon>Candidatus Magnetaquiglobus</taxon>
    </lineage>
</organism>
<dbReference type="GO" id="GO:0061463">
    <property type="term" value="F:O-acetyl-ADP-ribose deacetylase activity"/>
    <property type="evidence" value="ECO:0007669"/>
    <property type="project" value="UniProtKB-EC"/>
</dbReference>
<keyword evidence="2" id="KW-0378">Hydrolase</keyword>
<dbReference type="EC" id="3.1.1.106" evidence="2"/>
<dbReference type="RefSeq" id="WP_420905401.1">
    <property type="nucleotide sequence ID" value="NZ_BAAFGK010000004.1"/>
</dbReference>
<dbReference type="InterPro" id="IPR043472">
    <property type="entry name" value="Macro_dom-like"/>
</dbReference>
<dbReference type="EMBL" id="BAAFGK010000004">
    <property type="protein sequence ID" value="GAB0057708.1"/>
    <property type="molecule type" value="Genomic_DNA"/>
</dbReference>
<name>A0ABQ0C9Z2_9PROT</name>
<protein>
    <submittedName>
        <fullName evidence="2">O-acetyl-ADP-ribose deacetylase</fullName>
        <ecNumber evidence="2">3.1.1.106</ecNumber>
    </submittedName>
</protein>
<dbReference type="PANTHER" id="PTHR11106">
    <property type="entry name" value="GANGLIOSIDE INDUCED DIFFERENTIATION ASSOCIATED PROTEIN 2-RELATED"/>
    <property type="match status" value="1"/>
</dbReference>
<dbReference type="SUPFAM" id="SSF52949">
    <property type="entry name" value="Macro domain-like"/>
    <property type="match status" value="1"/>
</dbReference>
<dbReference type="Pfam" id="PF01661">
    <property type="entry name" value="Macro"/>
    <property type="match status" value="1"/>
</dbReference>
<reference evidence="2 3" key="1">
    <citation type="submission" date="2024-09" db="EMBL/GenBank/DDBJ databases">
        <title>Draft genome sequence of Candidatus Magnetaquicoccaceae bacterium FCR-1.</title>
        <authorList>
            <person name="Shimoshige H."/>
            <person name="Shimamura S."/>
            <person name="Taoka A."/>
            <person name="Kobayashi H."/>
            <person name="Maekawa T."/>
        </authorList>
    </citation>
    <scope>NUCLEOTIDE SEQUENCE [LARGE SCALE GENOMIC DNA]</scope>
    <source>
        <strain evidence="2 3">FCR-1</strain>
    </source>
</reference>
<dbReference type="NCBIfam" id="NF001664">
    <property type="entry name" value="PRK00431.1-6"/>
    <property type="match status" value="1"/>
</dbReference>
<dbReference type="InterPro" id="IPR002589">
    <property type="entry name" value="Macro_dom"/>
</dbReference>